<feature type="compositionally biased region" description="Basic and acidic residues" evidence="12">
    <location>
        <begin position="2259"/>
        <end position="2271"/>
    </location>
</feature>
<organism evidence="18 19">
    <name type="scientific">Stylophora pistillata</name>
    <name type="common">Smooth cauliflower coral</name>
    <dbReference type="NCBI Taxonomy" id="50429"/>
    <lineage>
        <taxon>Eukaryota</taxon>
        <taxon>Metazoa</taxon>
        <taxon>Cnidaria</taxon>
        <taxon>Anthozoa</taxon>
        <taxon>Hexacorallia</taxon>
        <taxon>Scleractinia</taxon>
        <taxon>Astrocoeniina</taxon>
        <taxon>Pocilloporidae</taxon>
        <taxon>Stylophora</taxon>
    </lineage>
</organism>
<dbReference type="InterPro" id="IPR002890">
    <property type="entry name" value="MG2"/>
</dbReference>
<dbReference type="SMART" id="SM00032">
    <property type="entry name" value="CCP"/>
    <property type="match status" value="6"/>
</dbReference>
<dbReference type="SUPFAM" id="SSF49410">
    <property type="entry name" value="Alpha-macroglobulin receptor domain"/>
    <property type="match status" value="1"/>
</dbReference>
<dbReference type="SUPFAM" id="SSF50494">
    <property type="entry name" value="Trypsin-like serine proteases"/>
    <property type="match status" value="1"/>
</dbReference>
<evidence type="ECO:0000259" key="17">
    <source>
        <dbReference type="PROSITE" id="PS50923"/>
    </source>
</evidence>
<evidence type="ECO:0000256" key="4">
    <source>
        <dbReference type="ARBA" id="ARBA00004613"/>
    </source>
</evidence>
<dbReference type="GO" id="GO:0009986">
    <property type="term" value="C:cell surface"/>
    <property type="evidence" value="ECO:0007669"/>
    <property type="project" value="UniProtKB-SubCell"/>
</dbReference>
<feature type="compositionally biased region" description="Polar residues" evidence="12">
    <location>
        <begin position="1783"/>
        <end position="1796"/>
    </location>
</feature>
<feature type="compositionally biased region" description="Basic residues" evidence="12">
    <location>
        <begin position="2237"/>
        <end position="2258"/>
    </location>
</feature>
<dbReference type="EMBL" id="LSMT01000122">
    <property type="protein sequence ID" value="PFX26597.1"/>
    <property type="molecule type" value="Genomic_DNA"/>
</dbReference>
<dbReference type="InterPro" id="IPR018933">
    <property type="entry name" value="Netrin_module_non-TIMP"/>
</dbReference>
<dbReference type="Gene3D" id="2.60.40.690">
    <property type="entry name" value="Alpha-macroglobulin, receptor-binding domain"/>
    <property type="match status" value="1"/>
</dbReference>
<feature type="domain" description="Sushi" evidence="17">
    <location>
        <begin position="88"/>
        <end position="149"/>
    </location>
</feature>
<dbReference type="InterPro" id="IPR009003">
    <property type="entry name" value="Peptidase_S1_PA"/>
</dbReference>
<dbReference type="CDD" id="cd02896">
    <property type="entry name" value="complement_C3_C4_C5"/>
    <property type="match status" value="1"/>
</dbReference>
<keyword evidence="19" id="KW-1185">Reference proteome</keyword>
<evidence type="ECO:0000256" key="6">
    <source>
        <dbReference type="ARBA" id="ARBA00022729"/>
    </source>
</evidence>
<protein>
    <recommendedName>
        <fullName evidence="10">C3/C5 convertase</fullName>
    </recommendedName>
</protein>
<dbReference type="Gene3D" id="6.20.50.160">
    <property type="match status" value="1"/>
</dbReference>
<dbReference type="PANTHER" id="PTHR11412:SF166">
    <property type="entry name" value="NTR DOMAIN-CONTAINING PROTEIN"/>
    <property type="match status" value="1"/>
</dbReference>
<dbReference type="Gene3D" id="2.40.50.120">
    <property type="match status" value="1"/>
</dbReference>
<dbReference type="Gene3D" id="2.60.40.10">
    <property type="entry name" value="Immunoglobulins"/>
    <property type="match status" value="2"/>
</dbReference>
<comment type="cofactor">
    <cofactor evidence="2">
        <name>Mg(2+)</name>
        <dbReference type="ChEBI" id="CHEBI:18420"/>
    </cofactor>
</comment>
<evidence type="ECO:0000256" key="3">
    <source>
        <dbReference type="ARBA" id="ARBA00004241"/>
    </source>
</evidence>
<dbReference type="Gene3D" id="1.50.10.20">
    <property type="match status" value="1"/>
</dbReference>
<dbReference type="InterPro" id="IPR001134">
    <property type="entry name" value="Netrin_domain"/>
</dbReference>
<reference evidence="19" key="1">
    <citation type="journal article" date="2017" name="bioRxiv">
        <title>Comparative analysis of the genomes of Stylophora pistillata and Acropora digitifera provides evidence for extensive differences between species of corals.</title>
        <authorList>
            <person name="Voolstra C.R."/>
            <person name="Li Y."/>
            <person name="Liew Y.J."/>
            <person name="Baumgarten S."/>
            <person name="Zoccola D."/>
            <person name="Flot J.-F."/>
            <person name="Tambutte S."/>
            <person name="Allemand D."/>
            <person name="Aranda M."/>
        </authorList>
    </citation>
    <scope>NUCLEOTIDE SEQUENCE [LARGE SCALE GENOMIC DNA]</scope>
</reference>
<dbReference type="Pfam" id="PF00084">
    <property type="entry name" value="Sushi"/>
    <property type="match status" value="6"/>
</dbReference>
<dbReference type="Proteomes" id="UP000225706">
    <property type="component" value="Unassembled WGS sequence"/>
</dbReference>
<dbReference type="InterPro" id="IPR018081">
    <property type="entry name" value="Anaphylatoxin_comp_syst"/>
</dbReference>
<dbReference type="PROSITE" id="PS50923">
    <property type="entry name" value="SUSHI"/>
    <property type="match status" value="5"/>
</dbReference>
<dbReference type="Gene3D" id="3.40.50.410">
    <property type="entry name" value="von Willebrand factor, type A domain"/>
    <property type="match status" value="1"/>
</dbReference>
<dbReference type="InterPro" id="IPR019742">
    <property type="entry name" value="MacrogloblnA2_CS"/>
</dbReference>
<accession>A0A2B4SDG2</accession>
<dbReference type="Pfam" id="PF17791">
    <property type="entry name" value="MG3"/>
    <property type="match status" value="1"/>
</dbReference>
<evidence type="ECO:0000256" key="12">
    <source>
        <dbReference type="SAM" id="MobiDB-lite"/>
    </source>
</evidence>
<dbReference type="Pfam" id="PF07677">
    <property type="entry name" value="A2M_recep"/>
    <property type="match status" value="1"/>
</dbReference>
<keyword evidence="8 11" id="KW-1015">Disulfide bond</keyword>
<comment type="caution">
    <text evidence="18">The sequence shown here is derived from an EMBL/GenBank/DDBJ whole genome shotgun (WGS) entry which is preliminary data.</text>
</comment>
<evidence type="ECO:0000259" key="14">
    <source>
        <dbReference type="PROSITE" id="PS50189"/>
    </source>
</evidence>
<comment type="caution">
    <text evidence="11">Lacks conserved residue(s) required for the propagation of feature annotation.</text>
</comment>
<dbReference type="OrthoDB" id="6127264at2759"/>
<dbReference type="InterPro" id="IPR047565">
    <property type="entry name" value="Alpha-macroglob_thiol-ester_cl"/>
</dbReference>
<name>A0A2B4SDG2_STYPI</name>
<dbReference type="Pfam" id="PF00092">
    <property type="entry name" value="VWA"/>
    <property type="match status" value="1"/>
</dbReference>
<dbReference type="InterPro" id="IPR011626">
    <property type="entry name" value="Alpha-macroglobulin_TED"/>
</dbReference>
<evidence type="ECO:0000313" key="18">
    <source>
        <dbReference type="EMBL" id="PFX26597.1"/>
    </source>
</evidence>
<dbReference type="Gene3D" id="2.40.10.10">
    <property type="entry name" value="Trypsin-like serine proteases"/>
    <property type="match status" value="1"/>
</dbReference>
<dbReference type="GO" id="GO:0004866">
    <property type="term" value="F:endopeptidase inhibitor activity"/>
    <property type="evidence" value="ECO:0007669"/>
    <property type="project" value="InterPro"/>
</dbReference>
<proteinExistence type="predicted"/>
<dbReference type="InterPro" id="IPR008930">
    <property type="entry name" value="Terpenoid_cyclase/PrenylTrfase"/>
</dbReference>
<feature type="domain" description="Sushi" evidence="17">
    <location>
        <begin position="150"/>
        <end position="206"/>
    </location>
</feature>
<dbReference type="InterPro" id="IPR009048">
    <property type="entry name" value="A-macroglobulin_rcpt-bd"/>
</dbReference>
<keyword evidence="7" id="KW-0882">Thioester bond</keyword>
<dbReference type="InterPro" id="IPR000020">
    <property type="entry name" value="Anaphylatoxin/fibulin"/>
</dbReference>
<dbReference type="GO" id="GO:0006508">
    <property type="term" value="P:proteolysis"/>
    <property type="evidence" value="ECO:0007669"/>
    <property type="project" value="InterPro"/>
</dbReference>
<feature type="domain" description="Sushi" evidence="17">
    <location>
        <begin position="269"/>
        <end position="325"/>
    </location>
</feature>
<gene>
    <name evidence="18" type="primary">C3</name>
    <name evidence="18" type="ORF">AWC38_SpisGene8713</name>
</gene>
<evidence type="ECO:0000256" key="8">
    <source>
        <dbReference type="ARBA" id="ARBA00023157"/>
    </source>
</evidence>
<evidence type="ECO:0000256" key="13">
    <source>
        <dbReference type="SAM" id="SignalP"/>
    </source>
</evidence>
<dbReference type="Pfam" id="PF00089">
    <property type="entry name" value="Trypsin"/>
    <property type="match status" value="1"/>
</dbReference>
<evidence type="ECO:0000256" key="5">
    <source>
        <dbReference type="ARBA" id="ARBA00022525"/>
    </source>
</evidence>
<dbReference type="SMART" id="SM01361">
    <property type="entry name" value="A2M_recep"/>
    <property type="match status" value="1"/>
</dbReference>
<comment type="cofactor">
    <cofactor evidence="1">
        <name>Mn(2+)</name>
        <dbReference type="ChEBI" id="CHEBI:29035"/>
    </cofactor>
</comment>
<dbReference type="PANTHER" id="PTHR11412">
    <property type="entry name" value="MACROGLOBULIN / COMPLEMENT"/>
    <property type="match status" value="1"/>
</dbReference>
<dbReference type="InterPro" id="IPR035976">
    <property type="entry name" value="Sushi/SCR/CCP_sf"/>
</dbReference>
<dbReference type="InterPro" id="IPR002035">
    <property type="entry name" value="VWF_A"/>
</dbReference>
<dbReference type="PROSITE" id="PS50189">
    <property type="entry name" value="NTR"/>
    <property type="match status" value="1"/>
</dbReference>
<evidence type="ECO:0000256" key="9">
    <source>
        <dbReference type="ARBA" id="ARBA00023180"/>
    </source>
</evidence>
<feature type="signal peptide" evidence="13">
    <location>
        <begin position="1"/>
        <end position="25"/>
    </location>
</feature>
<dbReference type="PROSITE" id="PS50240">
    <property type="entry name" value="TRYPSIN_DOM"/>
    <property type="match status" value="1"/>
</dbReference>
<dbReference type="SUPFAM" id="SSF50242">
    <property type="entry name" value="TIMP-like"/>
    <property type="match status" value="1"/>
</dbReference>
<dbReference type="CDD" id="cd00190">
    <property type="entry name" value="Tryp_SPc"/>
    <property type="match status" value="1"/>
</dbReference>
<dbReference type="InterPro" id="IPR013783">
    <property type="entry name" value="Ig-like_fold"/>
</dbReference>
<dbReference type="SUPFAM" id="SSF53300">
    <property type="entry name" value="vWA-like"/>
    <property type="match status" value="1"/>
</dbReference>
<dbReference type="SMART" id="SM00327">
    <property type="entry name" value="VWA"/>
    <property type="match status" value="1"/>
</dbReference>
<dbReference type="InterPro" id="IPR033116">
    <property type="entry name" value="TRYPSIN_SER"/>
</dbReference>
<dbReference type="SMART" id="SM00643">
    <property type="entry name" value="C345C"/>
    <property type="match status" value="1"/>
</dbReference>
<dbReference type="Pfam" id="PF01759">
    <property type="entry name" value="NTR"/>
    <property type="match status" value="1"/>
</dbReference>
<dbReference type="Gene3D" id="2.20.130.20">
    <property type="match status" value="1"/>
</dbReference>
<dbReference type="InterPro" id="IPR036595">
    <property type="entry name" value="A-macroglobulin_rcpt-bd_sf"/>
</dbReference>
<dbReference type="PROSITE" id="PS50234">
    <property type="entry name" value="VWFA"/>
    <property type="match status" value="1"/>
</dbReference>
<dbReference type="Pfam" id="PF07703">
    <property type="entry name" value="A2M_BRD"/>
    <property type="match status" value="1"/>
</dbReference>
<feature type="disulfide bond" evidence="11">
    <location>
        <begin position="356"/>
        <end position="383"/>
    </location>
</feature>
<dbReference type="SUPFAM" id="SSF57535">
    <property type="entry name" value="Complement control module/SCR domain"/>
    <property type="match status" value="6"/>
</dbReference>
<dbReference type="Pfam" id="PF17790">
    <property type="entry name" value="MG1"/>
    <property type="match status" value="1"/>
</dbReference>
<dbReference type="InterPro" id="IPR041425">
    <property type="entry name" value="C3/4/5_MG1"/>
</dbReference>
<dbReference type="Gene3D" id="2.60.40.1930">
    <property type="match status" value="3"/>
</dbReference>
<feature type="region of interest" description="Disordered" evidence="12">
    <location>
        <begin position="1759"/>
        <end position="1797"/>
    </location>
</feature>
<evidence type="ECO:0000256" key="7">
    <source>
        <dbReference type="ARBA" id="ARBA00022966"/>
    </source>
</evidence>
<dbReference type="SMART" id="SM01419">
    <property type="entry name" value="Thiol-ester_cl"/>
    <property type="match status" value="1"/>
</dbReference>
<dbReference type="InterPro" id="IPR043504">
    <property type="entry name" value="Peptidase_S1_PA_chymotrypsin"/>
</dbReference>
<dbReference type="InterPro" id="IPR001599">
    <property type="entry name" value="Macroglobln_a2"/>
</dbReference>
<evidence type="ECO:0000259" key="15">
    <source>
        <dbReference type="PROSITE" id="PS50234"/>
    </source>
</evidence>
<feature type="disulfide bond" evidence="11">
    <location>
        <begin position="239"/>
        <end position="266"/>
    </location>
</feature>
<keyword evidence="11" id="KW-0768">Sushi</keyword>
<dbReference type="SMART" id="SM00104">
    <property type="entry name" value="ANATO"/>
    <property type="match status" value="1"/>
</dbReference>
<dbReference type="SUPFAM" id="SSF48239">
    <property type="entry name" value="Terpenoid cyclases/Protein prenyltransferases"/>
    <property type="match status" value="1"/>
</dbReference>
<dbReference type="Pfam" id="PF00207">
    <property type="entry name" value="A2M"/>
    <property type="match status" value="1"/>
</dbReference>
<keyword evidence="9" id="KW-0325">Glycoprotein</keyword>
<dbReference type="Pfam" id="PF07678">
    <property type="entry name" value="TED_complement"/>
    <property type="match status" value="1"/>
</dbReference>
<dbReference type="STRING" id="50429.A0A2B4SDG2"/>
<dbReference type="InterPro" id="IPR001254">
    <property type="entry name" value="Trypsin_dom"/>
</dbReference>
<feature type="domain" description="VWFA" evidence="15">
    <location>
        <begin position="438"/>
        <end position="629"/>
    </location>
</feature>
<dbReference type="SMART" id="SM00020">
    <property type="entry name" value="Tryp_SPc"/>
    <property type="match status" value="1"/>
</dbReference>
<feature type="domain" description="Sushi" evidence="17">
    <location>
        <begin position="328"/>
        <end position="385"/>
    </location>
</feature>
<dbReference type="FunFam" id="2.40.10.10:FF:000054">
    <property type="entry name" value="Complement C1r subcomponent"/>
    <property type="match status" value="1"/>
</dbReference>
<dbReference type="GO" id="GO:0005615">
    <property type="term" value="C:extracellular space"/>
    <property type="evidence" value="ECO:0007669"/>
    <property type="project" value="InterPro"/>
</dbReference>
<dbReference type="InterPro" id="IPR011625">
    <property type="entry name" value="A2M_N_BRD"/>
</dbReference>
<keyword evidence="5" id="KW-0964">Secreted</keyword>
<dbReference type="InterPro" id="IPR041555">
    <property type="entry name" value="MG3"/>
</dbReference>
<feature type="disulfide bond" evidence="11">
    <location>
        <begin position="296"/>
        <end position="323"/>
    </location>
</feature>
<dbReference type="SMART" id="SM01359">
    <property type="entry name" value="A2M_N_2"/>
    <property type="match status" value="1"/>
</dbReference>
<feature type="region of interest" description="Disordered" evidence="12">
    <location>
        <begin position="2216"/>
        <end position="2293"/>
    </location>
</feature>
<dbReference type="SMART" id="SM01360">
    <property type="entry name" value="A2M"/>
    <property type="match status" value="1"/>
</dbReference>
<evidence type="ECO:0000259" key="16">
    <source>
        <dbReference type="PROSITE" id="PS50240"/>
    </source>
</evidence>
<evidence type="ECO:0000256" key="10">
    <source>
        <dbReference type="ARBA" id="ARBA00029636"/>
    </source>
</evidence>
<sequence length="2548" mass="284620">MSLGLKIVICAFAGILTCSVQPIKSARSSRSGCVKMLRDLLKNPPKHTMIYINIRYSKAKYVCHKGFILSGSELRTCRRGKWSAKKEPKCLVPRPCGRPEDIPHLKYIGSSFDFKDTLRYKCDDGFKLKGPKRRKCGITGKWSRAPECEGPCGKPDNISYAQIEGSSYDFEDTLSYGCVRGYKLNGPSSRKCLENGVWSTAPSCSRIQCENPGKLTMRNGNVTSSDTNYFYGATLLFKCNEGYELKGDETVSCLKNGWTPRRWPYCIKKVCADPGRPEGGRRFGYRTVGSTMQFSCQSGYKLHGSAVRTCLENKEWSGSLTTCQNGNTHCPILGTPVSGRKYGSSYNKGDLVKFECKHGFVLKGSAVRICNENGTWNGTETFCKDEVEDSFEDVNTTAFNLRKNLIDTLLAYTSVDAKNSSGDTRGRAIFNQYDNSLDLVFVLDASTSVSVEKFKLGLRFVKKLVKFLGTNSTRAFKDKIRTAAITFGTDVTLRFNLGDDKVSTIKKTLSAIDEIDYEGGATASADALKKVKDVVVPQTRYDSDRVLIFITDGKSNVGGPPQKVAKILREEDKFEIYVIGLGKEVRRSELWQIASEGQQNVVRLRSYGDLDRAINKAVNTHVGKLLDSVLKIEATDARRLLQCYVWLRLPQSERFNRHKHSVDNFSQRLEGLRYVVYAGAHELSEQGPKGTTQRTSTKKIIRHDEDFDFSSFRNDIALVKVKQPIELTAFVRTVCLPEKDEQDLATPDEYGIVAGWGGTKHVEVGERAQNGDFSKVLKQASFRIQSDHLCVNKARLNSSTTFCAGDGKGKSDACHGDSGGAFVIKSGKRRAWVAAGILGAFARHVPADHTSRLITTALQEGVSLFQSFAERMAKLVGATLRITVLLLALGCIAAKRFSIMAPNVFHIGVQEKVSVTVFDAPQLVTVKLYLQDYPHRRKTFSEVQGVVSNDNSVFLPVKVNPQDLSDPNSVDKQYVYLIAKSDDGHFQFHKEAKILLSYKDGVVFIQTDKPIYTPRQSVKIRVMPLEFDMKPSRRKNPQGVRVQQWKDLDTTTGIISKRLELGDFVLHGNWTITAVYGHQNIHNTSVQFEVKEYVLPKFSVKLTVPPYILKTDNEFTINITARYTYGKPVLANAKYSLSIVGLDGQTIMFDSQTIMLHSSGVTTVPRRVQMIRDLPGKIWFPLQARLLVQVDVVELVTGNTATVEDRTCQFTSSPYRIAFKNTPRYFKPGLRYVVKALVTYPNKKPAKNVPMLISAQGIKGDAKNDLRREDRDPNSVDLTDENGEVEFVVDACLDCDEIHIKVKTDNQKLTPEQNAVANKVVTPFDAENGPLIMVRQLTHGKVVSRGRIISHNTTNNFDGMFKSWSFRVTPEMSPSARLIGYYIDSNERVVADSILLRIDDKLPTEVEFPDAWQQQSDGSLVQLNEVEQLPGNHYRLLVRAPQGTRLGLLSVDQSVYLLRNENRLTKERNAGIVLMTENFVSDGREDYGCDHKNARKKRSASKEDCSKSCKLGQEPDEDGRTCARRAVEDYSELSPTCRKAFWDCCKKKFGAEDSALLARNLDLGDGFDQSEEEILSQTQVRSFFPETWIYDEKVVGSDGVIQMGVTIPDTITTWVMQAVAINNRTGLGLATPLRILAWREIFLSLKLPYSVKRGEQISILATVFNYHDQELTAKIYLKGDKDFCSIAADGKRGLIGTVKIPPSDARSVAVPIVPKRIGEISIEVSAILAGEIDGFMFNQGGDSVRRKLLVVPEGKETRKTQSFVLDPNGNLNDGPKNGDHSQNKPTAAPFQSQSHVDGNGQHDIIKLDFPKKAIPGSVGAMVYVTGNLLGPVVNTTIEGGLERFIGQPTGCGEQTMIGLAPNVYVLKYLMHTNQLTGANEANAYRFIQSGYERELNYRRSDMSFSAFASRPGSTWLTAFVMRVFCEAQQFAGVNIDEEMVCRSVGWLTNNQRGDGALPEVHAVIHREMVGGVYTEGDVAMTAFVLTALAECKCSVVASTASIIRATDYLEKQYKNLNRPYSMALTAYALALVNSKEKFNANDRLVQRAMYDNAKKSRYWNTGGNALDVETAGYALMTQVLLGRTGYAGPIVTYMTSQRQGGAGFVSTQDTVVALQALAMYSEQTAGNNLDMRVKLSSEVDGDWKPAPVRITSDNALLRRQFDIKDLLGGNLFVDTQGSGVGMLEVEVRYNVPSTRGEICKFDLNVTVKEIKEPQVGNLFGPVQDEAEEDEGQDKKNQKGKGGIKRCKKLKGKKARRKCRKEEKRKEKERKEKEKKKNKNKNNKRPPPKHQPVQSIHLKICTRYKENGNIGMSIMDIGILTGFKPDQNSLNKLKDMGEVDKLEVSHTSLVVYLSEIRNDRPLCVDVRFDREYYVGVVQAVPVNVYDYYEPDQSCGKFYGPDKHSPLQLGVCELGSRSCKCTQDECAQEDPPIGNVDKLIDDACRNYNYVIKGKVLLIDEEGSMLSYVVEVLQVIQQGHKDLKVKERIELKKRGSCQSPDMKEDKEYLIMGLDKGGRYQLDKTAFVKLWPEKRNLNKDILEDFAQRYACP</sequence>
<dbReference type="Gene3D" id="2.10.70.10">
    <property type="entry name" value="Complement Module, domain 1"/>
    <property type="match status" value="6"/>
</dbReference>
<dbReference type="Gene3D" id="2.60.40.1940">
    <property type="match status" value="1"/>
</dbReference>
<feature type="chain" id="PRO_5012044191" description="C3/C5 convertase" evidence="13">
    <location>
        <begin position="26"/>
        <end position="2548"/>
    </location>
</feature>
<keyword evidence="6 13" id="KW-0732">Signal</keyword>
<dbReference type="Pfam" id="PF01835">
    <property type="entry name" value="MG2"/>
    <property type="match status" value="1"/>
</dbReference>
<feature type="domain" description="Peptidase S1" evidence="16">
    <location>
        <begin position="660"/>
        <end position="874"/>
    </location>
</feature>
<dbReference type="CDD" id="cd01450">
    <property type="entry name" value="vWFA_subfamily_ECM"/>
    <property type="match status" value="1"/>
</dbReference>
<dbReference type="InterPro" id="IPR050473">
    <property type="entry name" value="A2M/Complement_sys"/>
</dbReference>
<evidence type="ECO:0000256" key="1">
    <source>
        <dbReference type="ARBA" id="ARBA00001936"/>
    </source>
</evidence>
<dbReference type="Gene3D" id="2.60.120.1540">
    <property type="match status" value="1"/>
</dbReference>
<feature type="domain" description="Sushi" evidence="17">
    <location>
        <begin position="207"/>
        <end position="268"/>
    </location>
</feature>
<dbReference type="InterPro" id="IPR008993">
    <property type="entry name" value="TIMP-like_OB-fold"/>
</dbReference>
<dbReference type="SUPFAM" id="SSF47686">
    <property type="entry name" value="Anaphylotoxins (complement system)"/>
    <property type="match status" value="1"/>
</dbReference>
<feature type="compositionally biased region" description="Basic residues" evidence="12">
    <location>
        <begin position="2272"/>
        <end position="2287"/>
    </location>
</feature>
<dbReference type="PROSITE" id="PS00135">
    <property type="entry name" value="TRYPSIN_SER"/>
    <property type="match status" value="1"/>
</dbReference>
<comment type="subcellular location">
    <subcellularLocation>
        <location evidence="3">Cell surface</location>
    </subcellularLocation>
    <subcellularLocation>
        <location evidence="4">Secreted</location>
    </subcellularLocation>
</comment>
<dbReference type="InterPro" id="IPR000436">
    <property type="entry name" value="Sushi_SCR_CCP_dom"/>
</dbReference>
<dbReference type="PROSITE" id="PS00477">
    <property type="entry name" value="ALPHA_2_MACROGLOBULIN"/>
    <property type="match status" value="1"/>
</dbReference>
<feature type="domain" description="NTR" evidence="14">
    <location>
        <begin position="2424"/>
        <end position="2547"/>
    </location>
</feature>
<dbReference type="PRINTS" id="PR00453">
    <property type="entry name" value="VWFADOMAIN"/>
</dbReference>
<dbReference type="CDD" id="cd00033">
    <property type="entry name" value="CCP"/>
    <property type="match status" value="6"/>
</dbReference>
<evidence type="ECO:0000313" key="19">
    <source>
        <dbReference type="Proteomes" id="UP000225706"/>
    </source>
</evidence>
<dbReference type="GO" id="GO:0004252">
    <property type="term" value="F:serine-type endopeptidase activity"/>
    <property type="evidence" value="ECO:0007669"/>
    <property type="project" value="InterPro"/>
</dbReference>
<dbReference type="InterPro" id="IPR036465">
    <property type="entry name" value="vWFA_dom_sf"/>
</dbReference>
<evidence type="ECO:0000256" key="2">
    <source>
        <dbReference type="ARBA" id="ARBA00001946"/>
    </source>
</evidence>
<evidence type="ECO:0000256" key="11">
    <source>
        <dbReference type="PROSITE-ProRule" id="PRU00302"/>
    </source>
</evidence>